<accession>A0AA45C892</accession>
<evidence type="ECO:0000256" key="3">
    <source>
        <dbReference type="ARBA" id="ARBA00022553"/>
    </source>
</evidence>
<dbReference type="Proteomes" id="UP000245921">
    <property type="component" value="Unassembled WGS sequence"/>
</dbReference>
<evidence type="ECO:0000256" key="5">
    <source>
        <dbReference type="ARBA" id="ARBA00022777"/>
    </source>
</evidence>
<protein>
    <recommendedName>
        <fullName evidence="2">histidine kinase</fullName>
        <ecNumber evidence="2">2.7.13.3</ecNumber>
    </recommendedName>
</protein>
<evidence type="ECO:0000259" key="6">
    <source>
        <dbReference type="PROSITE" id="PS50109"/>
    </source>
</evidence>
<evidence type="ECO:0000313" key="8">
    <source>
        <dbReference type="Proteomes" id="UP000245921"/>
    </source>
</evidence>
<dbReference type="GO" id="GO:0009927">
    <property type="term" value="F:histidine phosphotransfer kinase activity"/>
    <property type="evidence" value="ECO:0007669"/>
    <property type="project" value="TreeGrafter"/>
</dbReference>
<dbReference type="Gene3D" id="3.30.565.10">
    <property type="entry name" value="Histidine kinase-like ATPase, C-terminal domain"/>
    <property type="match status" value="1"/>
</dbReference>
<dbReference type="InterPro" id="IPR003661">
    <property type="entry name" value="HisK_dim/P_dom"/>
</dbReference>
<feature type="domain" description="Histidine kinase" evidence="6">
    <location>
        <begin position="191"/>
        <end position="405"/>
    </location>
</feature>
<dbReference type="InterPro" id="IPR005467">
    <property type="entry name" value="His_kinase_dom"/>
</dbReference>
<dbReference type="CDD" id="cd00082">
    <property type="entry name" value="HisKA"/>
    <property type="match status" value="1"/>
</dbReference>
<evidence type="ECO:0000256" key="1">
    <source>
        <dbReference type="ARBA" id="ARBA00000085"/>
    </source>
</evidence>
<dbReference type="SUPFAM" id="SSF55874">
    <property type="entry name" value="ATPase domain of HSP90 chaperone/DNA topoisomerase II/histidine kinase"/>
    <property type="match status" value="1"/>
</dbReference>
<comment type="catalytic activity">
    <reaction evidence="1">
        <text>ATP + protein L-histidine = ADP + protein N-phospho-L-histidine.</text>
        <dbReference type="EC" id="2.7.13.3"/>
    </reaction>
</comment>
<proteinExistence type="predicted"/>
<dbReference type="SMART" id="SM00387">
    <property type="entry name" value="HATPase_c"/>
    <property type="match status" value="1"/>
</dbReference>
<dbReference type="PANTHER" id="PTHR43047">
    <property type="entry name" value="TWO-COMPONENT HISTIDINE PROTEIN KINASE"/>
    <property type="match status" value="1"/>
</dbReference>
<gene>
    <name evidence="7" type="ORF">C7380_10356</name>
</gene>
<dbReference type="PANTHER" id="PTHR43047:SF72">
    <property type="entry name" value="OSMOSENSING HISTIDINE PROTEIN KINASE SLN1"/>
    <property type="match status" value="1"/>
</dbReference>
<dbReference type="Gene3D" id="1.10.287.130">
    <property type="match status" value="1"/>
</dbReference>
<dbReference type="GO" id="GO:0000155">
    <property type="term" value="F:phosphorelay sensor kinase activity"/>
    <property type="evidence" value="ECO:0007669"/>
    <property type="project" value="InterPro"/>
</dbReference>
<dbReference type="EMBL" id="QGGI01000003">
    <property type="protein sequence ID" value="PWJ95879.1"/>
    <property type="molecule type" value="Genomic_DNA"/>
</dbReference>
<dbReference type="InterPro" id="IPR004358">
    <property type="entry name" value="Sig_transdc_His_kin-like_C"/>
</dbReference>
<sequence length="411" mass="47243">MDSNQEIKNYMQGFEDMSELFQKITGEETEKDFMNKLLDVAIKSIPEAESGSIWKIEGTLYKAVAGYLYDEELLNNMEIPFEESYIKNHMDEEVHEVHNISNYNKRKNVFELSSKLHSEHKEIVTIISPLRIKNKIVGHLYIDNFKLEKFSDNSKKMLKVFSNLASTFLSLRNLRDKEKEANELNSVYLSFITHELRTPLTSIIGFSETVLSDDDIEPQDMRRFMRKVYASAKHLNSLIDDISTFNKLNRQTKMKIEQIKFKQILFESISIVEPMTSPDVELNINYKTEIPENIITDGTKLRQILVNIIGNSVKYTDYGYVDINISYNEGTKLFSIEVDDSGPGIPENKLKDIFKPFYRLSKDKPGSGLGLAIVKKTIKSLKGSIDMTSEMGYGTKTLIKLPLKINPPKNN</sequence>
<dbReference type="SUPFAM" id="SSF47384">
    <property type="entry name" value="Homodimeric domain of signal transducing histidine kinase"/>
    <property type="match status" value="1"/>
</dbReference>
<dbReference type="PROSITE" id="PS50109">
    <property type="entry name" value="HIS_KIN"/>
    <property type="match status" value="1"/>
</dbReference>
<dbReference type="Pfam" id="PF00512">
    <property type="entry name" value="HisKA"/>
    <property type="match status" value="1"/>
</dbReference>
<evidence type="ECO:0000313" key="7">
    <source>
        <dbReference type="EMBL" id="PWJ95879.1"/>
    </source>
</evidence>
<keyword evidence="5 7" id="KW-0418">Kinase</keyword>
<name>A0AA45C892_9BACT</name>
<evidence type="ECO:0000256" key="4">
    <source>
        <dbReference type="ARBA" id="ARBA00022679"/>
    </source>
</evidence>
<evidence type="ECO:0000256" key="2">
    <source>
        <dbReference type="ARBA" id="ARBA00012438"/>
    </source>
</evidence>
<dbReference type="InterPro" id="IPR036097">
    <property type="entry name" value="HisK_dim/P_sf"/>
</dbReference>
<dbReference type="PRINTS" id="PR00344">
    <property type="entry name" value="BCTRLSENSOR"/>
</dbReference>
<dbReference type="InterPro" id="IPR036890">
    <property type="entry name" value="HATPase_C_sf"/>
</dbReference>
<dbReference type="SUPFAM" id="SSF55781">
    <property type="entry name" value="GAF domain-like"/>
    <property type="match status" value="1"/>
</dbReference>
<keyword evidence="3" id="KW-0597">Phosphoprotein</keyword>
<keyword evidence="4" id="KW-0808">Transferase</keyword>
<dbReference type="Gene3D" id="3.30.450.40">
    <property type="match status" value="1"/>
</dbReference>
<dbReference type="SMART" id="SM00388">
    <property type="entry name" value="HisKA"/>
    <property type="match status" value="1"/>
</dbReference>
<keyword evidence="8" id="KW-1185">Reference proteome</keyword>
<dbReference type="GO" id="GO:0005886">
    <property type="term" value="C:plasma membrane"/>
    <property type="evidence" value="ECO:0007669"/>
    <property type="project" value="TreeGrafter"/>
</dbReference>
<comment type="caution">
    <text evidence="7">The sequence shown here is derived from an EMBL/GenBank/DDBJ whole genome shotgun (WGS) entry which is preliminary data.</text>
</comment>
<dbReference type="InterPro" id="IPR029016">
    <property type="entry name" value="GAF-like_dom_sf"/>
</dbReference>
<dbReference type="EC" id="2.7.13.3" evidence="2"/>
<dbReference type="Pfam" id="PF02518">
    <property type="entry name" value="HATPase_c"/>
    <property type="match status" value="1"/>
</dbReference>
<dbReference type="InterPro" id="IPR003594">
    <property type="entry name" value="HATPase_dom"/>
</dbReference>
<dbReference type="AlphaFoldDB" id="A0AA45C892"/>
<organism evidence="7 8">
    <name type="scientific">Oceanotoga teriensis</name>
    <dbReference type="NCBI Taxonomy" id="515440"/>
    <lineage>
        <taxon>Bacteria</taxon>
        <taxon>Thermotogati</taxon>
        <taxon>Thermotogota</taxon>
        <taxon>Thermotogae</taxon>
        <taxon>Petrotogales</taxon>
        <taxon>Petrotogaceae</taxon>
        <taxon>Oceanotoga</taxon>
    </lineage>
</organism>
<dbReference type="RefSeq" id="WP_109603997.1">
    <property type="nucleotide sequence ID" value="NZ_JAMHJO010000007.1"/>
</dbReference>
<reference evidence="7 8" key="1">
    <citation type="submission" date="2018-05" db="EMBL/GenBank/DDBJ databases">
        <title>Genomic Encyclopedia of Type Strains, Phase IV (KMG-IV): sequencing the most valuable type-strain genomes for metagenomic binning, comparative biology and taxonomic classification.</title>
        <authorList>
            <person name="Goeker M."/>
        </authorList>
    </citation>
    <scope>NUCLEOTIDE SEQUENCE [LARGE SCALE GENOMIC DNA]</scope>
    <source>
        <strain evidence="7 8">DSM 24906</strain>
    </source>
</reference>